<evidence type="ECO:0000313" key="1">
    <source>
        <dbReference type="EMBL" id="MDM9632595.1"/>
    </source>
</evidence>
<comment type="caution">
    <text evidence="1">The sequence shown here is derived from an EMBL/GenBank/DDBJ whole genome shotgun (WGS) entry which is preliminary data.</text>
</comment>
<protein>
    <submittedName>
        <fullName evidence="1">Uncharacterized protein</fullName>
    </submittedName>
</protein>
<accession>A0ABT7WI43</accession>
<name>A0ABT7WI43_9FLAO</name>
<gene>
    <name evidence="1" type="ORF">QU605_14045</name>
</gene>
<dbReference type="EMBL" id="JAUDUY010000011">
    <property type="protein sequence ID" value="MDM9632595.1"/>
    <property type="molecule type" value="Genomic_DNA"/>
</dbReference>
<keyword evidence="2" id="KW-1185">Reference proteome</keyword>
<dbReference type="RefSeq" id="WP_289725958.1">
    <property type="nucleotide sequence ID" value="NZ_JAUDUY010000011.1"/>
</dbReference>
<dbReference type="Proteomes" id="UP001174839">
    <property type="component" value="Unassembled WGS sequence"/>
</dbReference>
<evidence type="ECO:0000313" key="2">
    <source>
        <dbReference type="Proteomes" id="UP001174839"/>
    </source>
</evidence>
<sequence length="99" mass="11019">MRKDAWRLITAICLLLLFMGSKGMELHSLSHSPDGDQVSCEWCEHALVIHNTPFEPAEVISLNVASFISFHDQIVSSHPIPSEGAKTWEPLFGRPPPVI</sequence>
<reference evidence="1" key="1">
    <citation type="submission" date="2023-06" db="EMBL/GenBank/DDBJ databases">
        <title>Robiginitalea aurantiacus sp. nov. and Algoriphagus sediminis sp. nov., isolated from coastal sediment.</title>
        <authorList>
            <person name="Zhou Z.Y."/>
            <person name="An J."/>
            <person name="Jia Y.W."/>
            <person name="Du Z.J."/>
        </authorList>
    </citation>
    <scope>NUCLEOTIDE SEQUENCE</scope>
    <source>
        <strain evidence="1">M39</strain>
    </source>
</reference>
<organism evidence="1 2">
    <name type="scientific">Robiginitalea aurantiaca</name>
    <dbReference type="NCBI Taxonomy" id="3056915"/>
    <lineage>
        <taxon>Bacteria</taxon>
        <taxon>Pseudomonadati</taxon>
        <taxon>Bacteroidota</taxon>
        <taxon>Flavobacteriia</taxon>
        <taxon>Flavobacteriales</taxon>
        <taxon>Flavobacteriaceae</taxon>
        <taxon>Robiginitalea</taxon>
    </lineage>
</organism>
<proteinExistence type="predicted"/>